<proteinExistence type="predicted"/>
<dbReference type="Proteomes" id="UP000617634">
    <property type="component" value="Unassembled WGS sequence"/>
</dbReference>
<feature type="chain" id="PRO_5037392038" evidence="1">
    <location>
        <begin position="31"/>
        <end position="199"/>
    </location>
</feature>
<comment type="caution">
    <text evidence="2">The sequence shown here is derived from an EMBL/GenBank/DDBJ whole genome shotgun (WGS) entry which is preliminary data.</text>
</comment>
<keyword evidence="3" id="KW-1185">Reference proteome</keyword>
<evidence type="ECO:0000256" key="1">
    <source>
        <dbReference type="SAM" id="SignalP"/>
    </source>
</evidence>
<gene>
    <name evidence="2" type="ORF">I5E68_10540</name>
</gene>
<organism evidence="2 3">
    <name type="scientific">Novosphingobium aureum</name>
    <dbReference type="NCBI Taxonomy" id="2792964"/>
    <lineage>
        <taxon>Bacteria</taxon>
        <taxon>Pseudomonadati</taxon>
        <taxon>Pseudomonadota</taxon>
        <taxon>Alphaproteobacteria</taxon>
        <taxon>Sphingomonadales</taxon>
        <taxon>Sphingomonadaceae</taxon>
        <taxon>Novosphingobium</taxon>
    </lineage>
</organism>
<sequence>MAQGKTTRIATGLRSMLALAAALVPGAAMAAQEGAAQQACLSRAEAQALLTYSLPQVIDGAGQRCQASLPANAYLRAHRAELVQRYTGQKPRHWPQARNAFLKLGERADPRMGEIARQLPDKSLQPLVDATVSGLVAQTIKPDSCPQIDLAISLLAPLPPENTAGLIALFVEIAGDADELTTRQNGKSPLPGGFSICKT</sequence>
<reference evidence="2" key="1">
    <citation type="submission" date="2020-11" db="EMBL/GenBank/DDBJ databases">
        <title>Novosphingobium aureum sp. nov., a marine bacterium isolated from sediment of a salt flat.</title>
        <authorList>
            <person name="Yoo Y."/>
            <person name="Kim J.-J."/>
        </authorList>
    </citation>
    <scope>NUCLEOTIDE SEQUENCE</scope>
    <source>
        <strain evidence="2">YJ-S2-02</strain>
    </source>
</reference>
<evidence type="ECO:0000313" key="3">
    <source>
        <dbReference type="Proteomes" id="UP000617634"/>
    </source>
</evidence>
<protein>
    <submittedName>
        <fullName evidence="2">Uncharacterized protein</fullName>
    </submittedName>
</protein>
<evidence type="ECO:0000313" key="2">
    <source>
        <dbReference type="EMBL" id="MBH0113385.1"/>
    </source>
</evidence>
<dbReference type="AlphaFoldDB" id="A0A931HC88"/>
<dbReference type="RefSeq" id="WP_197163584.1">
    <property type="nucleotide sequence ID" value="NZ_JADZGI010000001.1"/>
</dbReference>
<keyword evidence="1" id="KW-0732">Signal</keyword>
<dbReference type="EMBL" id="JADZGI010000001">
    <property type="protein sequence ID" value="MBH0113385.1"/>
    <property type="molecule type" value="Genomic_DNA"/>
</dbReference>
<name>A0A931HC88_9SPHN</name>
<accession>A0A931HC88</accession>
<feature type="signal peptide" evidence="1">
    <location>
        <begin position="1"/>
        <end position="30"/>
    </location>
</feature>